<sequence length="803" mass="89749">MSCGYIAYVSDRMAIIPFHGRIHPKLSHLKPETNPPGEPSQWAVKGSLVTYIKPHLLQQSSVFIYSIPCFYNFLESKHLSSKPLKRPINNCSFVTGHIIHITNKPRPFQAMQPKEFLNLLLFSCCCLHVNRVGASLLPGRSAFQAGDAVREATKAANGMDSLIQPTEGLKGGIDLSKSLKPDDLSTLRGGTTEVDNGLPKTKDLATLQKPASDVPPISGKSPATAGRPNHISIDSKMSSYEKWKLKAWTAFMKRLGKKQQKTVVDVPKMKDKFFDVQEPSSTPASPATSATTGKTPLKPALDTTPEHEPPVFPATRYKTPLNYAESMEGHEGRADVPSSSSASVRRSHPRTHQEILAPYSSCHRAVCVTSIKTDWPGSGKKMTMLILWSAFDLCITFLNLSLSRNMYFFRWRTSNNGSARFLFLNRRRDNVLFSFCITFVYFSTLQPLRKKIVFFYYCDEKHVLPQPSRLSLAGKQYRNYVTWTFQLTRGTPIADCRSLRGAHIADRRLMVAKITNKAGSSLMIQRYWSQQRSGKRSSFLLHRGYSRKIPALASALSFPLSLSFPPSGASLIFFFLPPTLSRILRISLSVRDIPLLNPHTARRSVCSLQANHLCHRKGSLSRTSRAHCDRAVGLRGSSHHLKRATHRPPPLLLVSNPSPGRGDGQLSLSLTVALETVSLSKRLQLIFYTPNIFNEINPIHEVWSICVVISLYSRTLVKNSIIPQNRNQPDDLRTSRTLTNRPLSHQLVSLSLASKSSYPQVISSFICFSFQGLIYKSTHTTHLFLSFSLSLLPKIFGPVKIGH</sequence>
<reference evidence="3 4" key="1">
    <citation type="submission" date="2015-08" db="EMBL/GenBank/DDBJ databases">
        <title>Next Generation Sequencing and Analysis of the Genome of Puccinia sorghi L Schw, the Causal Agent of Maize Common Rust.</title>
        <authorList>
            <person name="Rochi L."/>
            <person name="Burguener G."/>
            <person name="Darino M."/>
            <person name="Turjanski A."/>
            <person name="Kreff E."/>
            <person name="Dieguez M.J."/>
            <person name="Sacco F."/>
        </authorList>
    </citation>
    <scope>NUCLEOTIDE SEQUENCE [LARGE SCALE GENOMIC DNA]</scope>
    <source>
        <strain evidence="3 4">RO10H11247</strain>
    </source>
</reference>
<dbReference type="VEuPathDB" id="FungiDB:VP01_420g2"/>
<keyword evidence="2" id="KW-0812">Transmembrane</keyword>
<feature type="compositionally biased region" description="Low complexity" evidence="1">
    <location>
        <begin position="335"/>
        <end position="344"/>
    </location>
</feature>
<protein>
    <submittedName>
        <fullName evidence="3">Uncharacterized protein</fullName>
    </submittedName>
</protein>
<feature type="transmembrane region" description="Helical" evidence="2">
    <location>
        <begin position="430"/>
        <end position="448"/>
    </location>
</feature>
<dbReference type="EMBL" id="LAVV01009291">
    <property type="protein sequence ID" value="KNZ50847.1"/>
    <property type="molecule type" value="Genomic_DNA"/>
</dbReference>
<dbReference type="AlphaFoldDB" id="A0A0L6URK3"/>
<evidence type="ECO:0000313" key="4">
    <source>
        <dbReference type="Proteomes" id="UP000037035"/>
    </source>
</evidence>
<feature type="region of interest" description="Disordered" evidence="1">
    <location>
        <begin position="208"/>
        <end position="232"/>
    </location>
</feature>
<evidence type="ECO:0000313" key="3">
    <source>
        <dbReference type="EMBL" id="KNZ50847.1"/>
    </source>
</evidence>
<feature type="region of interest" description="Disordered" evidence="1">
    <location>
        <begin position="327"/>
        <end position="350"/>
    </location>
</feature>
<proteinExistence type="predicted"/>
<organism evidence="3 4">
    <name type="scientific">Puccinia sorghi</name>
    <dbReference type="NCBI Taxonomy" id="27349"/>
    <lineage>
        <taxon>Eukaryota</taxon>
        <taxon>Fungi</taxon>
        <taxon>Dikarya</taxon>
        <taxon>Basidiomycota</taxon>
        <taxon>Pucciniomycotina</taxon>
        <taxon>Pucciniomycetes</taxon>
        <taxon>Pucciniales</taxon>
        <taxon>Pucciniaceae</taxon>
        <taxon>Puccinia</taxon>
    </lineage>
</organism>
<comment type="caution">
    <text evidence="3">The sequence shown here is derived from an EMBL/GenBank/DDBJ whole genome shotgun (WGS) entry which is preliminary data.</text>
</comment>
<keyword evidence="4" id="KW-1185">Reference proteome</keyword>
<gene>
    <name evidence="3" type="ORF">VP01_420g2</name>
</gene>
<feature type="compositionally biased region" description="Low complexity" evidence="1">
    <location>
        <begin position="279"/>
        <end position="292"/>
    </location>
</feature>
<accession>A0A0L6URK3</accession>
<name>A0A0L6URK3_9BASI</name>
<keyword evidence="2" id="KW-0472">Membrane</keyword>
<keyword evidence="2" id="KW-1133">Transmembrane helix</keyword>
<feature type="region of interest" description="Disordered" evidence="1">
    <location>
        <begin position="275"/>
        <end position="315"/>
    </location>
</feature>
<dbReference type="Proteomes" id="UP000037035">
    <property type="component" value="Unassembled WGS sequence"/>
</dbReference>
<feature type="transmembrane region" description="Helical" evidence="2">
    <location>
        <begin position="382"/>
        <end position="402"/>
    </location>
</feature>
<evidence type="ECO:0000256" key="1">
    <source>
        <dbReference type="SAM" id="MobiDB-lite"/>
    </source>
</evidence>
<evidence type="ECO:0000256" key="2">
    <source>
        <dbReference type="SAM" id="Phobius"/>
    </source>
</evidence>